<name>A0A0H3J7I5_CLOPA</name>
<dbReference type="GeneID" id="93073968"/>
<keyword evidence="9" id="KW-1185">Reference proteome</keyword>
<reference evidence="7" key="2">
    <citation type="submission" date="2015-10" db="EMBL/GenBank/DDBJ databases">
        <title>Improved Draft Genome Sequence of Clostridium pasteurianum Strain ATCC 6013 (DSM 525) Using a Hybrid Next-Generation Sequencing Approach.</title>
        <authorList>
            <person name="Pyne M.E."/>
            <person name="Utturkar S.M."/>
            <person name="Brown S.D."/>
            <person name="Moo-Young M."/>
            <person name="Chung D.A."/>
            <person name="Chou P.C."/>
        </authorList>
    </citation>
    <scope>NUCLEOTIDE SEQUENCE</scope>
    <source>
        <strain evidence="7">ATCC 6013</strain>
    </source>
</reference>
<reference evidence="6 9" key="1">
    <citation type="journal article" date="2015" name="Genome Announc.">
        <title>Complete Genome Sequence of the Nitrogen-Fixing and Solvent-Producing Clostridium pasteurianum DSM 525.</title>
        <authorList>
            <person name="Poehlein A."/>
            <person name="Grosse-Honebrink A."/>
            <person name="Zhang Y."/>
            <person name="Minton N.P."/>
            <person name="Daniel R."/>
        </authorList>
    </citation>
    <scope>NUCLEOTIDE SEQUENCE [LARGE SCALE GENOMIC DNA]</scope>
    <source>
        <strain evidence="6">DSM 525</strain>
        <strain evidence="9">DSM 525 / ATCC 6013</strain>
    </source>
</reference>
<dbReference type="PATRIC" id="fig|1262449.3.peg.1645"/>
<dbReference type="InterPro" id="IPR006059">
    <property type="entry name" value="SBP"/>
</dbReference>
<evidence type="ECO:0000313" key="9">
    <source>
        <dbReference type="Proteomes" id="UP000030905"/>
    </source>
</evidence>
<dbReference type="RefSeq" id="WP_003443980.1">
    <property type="nucleotide sequence ID" value="NZ_ANZB01000004.1"/>
</dbReference>
<evidence type="ECO:0000313" key="8">
    <source>
        <dbReference type="Proteomes" id="UP000028042"/>
    </source>
</evidence>
<accession>A0A0H3J7I5</accession>
<evidence type="ECO:0000313" key="7">
    <source>
        <dbReference type="EMBL" id="KRU12126.1"/>
    </source>
</evidence>
<dbReference type="KEGG" id="cpae:CPAST_c18080"/>
<dbReference type="EMBL" id="JPGY02000001">
    <property type="protein sequence ID" value="KRU12126.1"/>
    <property type="molecule type" value="Genomic_DNA"/>
</dbReference>
<protein>
    <submittedName>
        <fullName evidence="6">Multiple sugar-binding protein</fullName>
    </submittedName>
</protein>
<organism evidence="6 9">
    <name type="scientific">Clostridium pasteurianum DSM 525 = ATCC 6013</name>
    <dbReference type="NCBI Taxonomy" id="1262449"/>
    <lineage>
        <taxon>Bacteria</taxon>
        <taxon>Bacillati</taxon>
        <taxon>Bacillota</taxon>
        <taxon>Clostridia</taxon>
        <taxon>Eubacteriales</taxon>
        <taxon>Clostridiaceae</taxon>
        <taxon>Clostridium</taxon>
    </lineage>
</organism>
<evidence type="ECO:0000256" key="2">
    <source>
        <dbReference type="ARBA" id="ARBA00022729"/>
    </source>
</evidence>
<reference evidence="7 8" key="3">
    <citation type="journal article" name="Genome Announc.">
        <title>Improved Draft Genome Sequence of Clostridium pasteurianum Strain ATCC 6013 (DSM 525) Using a Hybrid Next-Generation Sequencing Approach.</title>
        <authorList>
            <person name="Pyne M.E."/>
            <person name="Utturkar S."/>
            <person name="Brown S.D."/>
            <person name="Moo-Young M."/>
            <person name="Chung D.A."/>
            <person name="Chou C.P."/>
        </authorList>
    </citation>
    <scope>NUCLEOTIDE SEQUENCE [LARGE SCALE GENOMIC DNA]</scope>
    <source>
        <strain evidence="7 8">ATCC 6013</strain>
    </source>
</reference>
<dbReference type="eggNOG" id="COG1653">
    <property type="taxonomic scope" value="Bacteria"/>
</dbReference>
<dbReference type="PANTHER" id="PTHR43649">
    <property type="entry name" value="ARABINOSE-BINDING PROTEIN-RELATED"/>
    <property type="match status" value="1"/>
</dbReference>
<keyword evidence="3" id="KW-0472">Membrane</keyword>
<gene>
    <name evidence="6" type="primary">msmE1</name>
    <name evidence="6" type="ORF">CLPA_c18080</name>
    <name evidence="7" type="ORF">CP6013_01373</name>
</gene>
<proteinExistence type="predicted"/>
<dbReference type="Proteomes" id="UP000030905">
    <property type="component" value="Chromosome"/>
</dbReference>
<dbReference type="InterPro" id="IPR050490">
    <property type="entry name" value="Bact_solute-bd_prot1"/>
</dbReference>
<evidence type="ECO:0000256" key="1">
    <source>
        <dbReference type="ARBA" id="ARBA00022475"/>
    </source>
</evidence>
<keyword evidence="2" id="KW-0732">Signal</keyword>
<dbReference type="PANTHER" id="PTHR43649:SF33">
    <property type="entry name" value="POLYGALACTURONAN_RHAMNOGALACTURONAN-BINDING PROTEIN YTCQ"/>
    <property type="match status" value="1"/>
</dbReference>
<dbReference type="Proteomes" id="UP000028042">
    <property type="component" value="Unassembled WGS sequence"/>
</dbReference>
<dbReference type="KEGG" id="cpat:CLPA_c18080"/>
<dbReference type="SUPFAM" id="SSF53850">
    <property type="entry name" value="Periplasmic binding protein-like II"/>
    <property type="match status" value="1"/>
</dbReference>
<evidence type="ECO:0000313" key="6">
    <source>
        <dbReference type="EMBL" id="AJA51866.1"/>
    </source>
</evidence>
<dbReference type="EMBL" id="CP009268">
    <property type="protein sequence ID" value="AJA51866.1"/>
    <property type="molecule type" value="Genomic_DNA"/>
</dbReference>
<evidence type="ECO:0000256" key="4">
    <source>
        <dbReference type="ARBA" id="ARBA00023139"/>
    </source>
</evidence>
<sequence length="411" mass="46975">MKYIKRICSLFMIFILLSFLLIGCGSESKADKKTTIEFFAFKPEAVNILKELGEKFEKENPDIKVYVNTPNDAYSLLKARIVKGDVPDIVGLGAEQYYVDYAKAGVFIDLTDSQVMKKVKPAYGKMLADLEGESGRVHAVPYAANVTGVIYNKDLFNQMELKIPKTWAELEEVCKTIQKLGKTPFYMGYKDDWTINCAWNPLAGNFTDSDFYTQVTEGKKSFSKAYEEPLKRLQELVQFSQGDVFSYGYNNATVGFAKGEFVMYIQGNWAIPMIKKTNPNINIGMFPMPVMDNEKENRLCSSIDVMFSITKNSKHPKEAMKFLEFLMEQENVNDYMKDQYGIPAVEYDFNYPSEMDGIVKDFQSGNVVASPQAFYPSEMSVQTLLQTYLLDKDKEKLFSQMDAYWKEAHMN</sequence>
<dbReference type="PROSITE" id="PS51257">
    <property type="entry name" value="PROKAR_LIPOPROTEIN"/>
    <property type="match status" value="1"/>
</dbReference>
<dbReference type="AlphaFoldDB" id="A0A0H3J7I5"/>
<keyword evidence="1" id="KW-1003">Cell membrane</keyword>
<keyword evidence="5" id="KW-0449">Lipoprotein</keyword>
<dbReference type="Pfam" id="PF01547">
    <property type="entry name" value="SBP_bac_1"/>
    <property type="match status" value="1"/>
</dbReference>
<evidence type="ECO:0000256" key="5">
    <source>
        <dbReference type="ARBA" id="ARBA00023288"/>
    </source>
</evidence>
<dbReference type="Gene3D" id="3.40.190.10">
    <property type="entry name" value="Periplasmic binding protein-like II"/>
    <property type="match status" value="2"/>
</dbReference>
<keyword evidence="4" id="KW-0564">Palmitate</keyword>
<evidence type="ECO:0000256" key="3">
    <source>
        <dbReference type="ARBA" id="ARBA00023136"/>
    </source>
</evidence>